<dbReference type="CDD" id="cd00383">
    <property type="entry name" value="trans_reg_C"/>
    <property type="match status" value="1"/>
</dbReference>
<dbReference type="SMART" id="SM00862">
    <property type="entry name" value="Trans_reg_C"/>
    <property type="match status" value="1"/>
</dbReference>
<dbReference type="PANTHER" id="PTHR48111:SF1">
    <property type="entry name" value="TWO-COMPONENT RESPONSE REGULATOR ORR33"/>
    <property type="match status" value="1"/>
</dbReference>
<dbReference type="SUPFAM" id="SSF46894">
    <property type="entry name" value="C-terminal effector domain of the bipartite response regulators"/>
    <property type="match status" value="1"/>
</dbReference>
<comment type="caution">
    <text evidence="11">The sequence shown here is derived from an EMBL/GenBank/DDBJ whole genome shotgun (WGS) entry which is preliminary data.</text>
</comment>
<organism evidence="11 12">
    <name type="scientific">Litchfieldia luteola</name>
    <dbReference type="NCBI Taxonomy" id="682179"/>
    <lineage>
        <taxon>Bacteria</taxon>
        <taxon>Bacillati</taxon>
        <taxon>Bacillota</taxon>
        <taxon>Bacilli</taxon>
        <taxon>Bacillales</taxon>
        <taxon>Bacillaceae</taxon>
        <taxon>Litchfieldia</taxon>
    </lineage>
</organism>
<protein>
    <submittedName>
        <fullName evidence="11">Response regulator transcription factor</fullName>
    </submittedName>
</protein>
<dbReference type="Gene3D" id="1.10.10.10">
    <property type="entry name" value="Winged helix-like DNA-binding domain superfamily/Winged helix DNA-binding domain"/>
    <property type="match status" value="1"/>
</dbReference>
<dbReference type="Gene3D" id="3.40.50.2300">
    <property type="match status" value="1"/>
</dbReference>
<dbReference type="InterPro" id="IPR039420">
    <property type="entry name" value="WalR-like"/>
</dbReference>
<feature type="domain" description="OmpR/PhoB-type" evidence="10">
    <location>
        <begin position="130"/>
        <end position="228"/>
    </location>
</feature>
<name>A0ABR9QF78_9BACI</name>
<dbReference type="SUPFAM" id="SSF52172">
    <property type="entry name" value="CheY-like"/>
    <property type="match status" value="1"/>
</dbReference>
<keyword evidence="5 8" id="KW-0238">DNA-binding</keyword>
<evidence type="ECO:0000259" key="10">
    <source>
        <dbReference type="PROSITE" id="PS51755"/>
    </source>
</evidence>
<dbReference type="PANTHER" id="PTHR48111">
    <property type="entry name" value="REGULATOR OF RPOS"/>
    <property type="match status" value="1"/>
</dbReference>
<dbReference type="InterPro" id="IPR036388">
    <property type="entry name" value="WH-like_DNA-bd_sf"/>
</dbReference>
<evidence type="ECO:0000259" key="9">
    <source>
        <dbReference type="PROSITE" id="PS50110"/>
    </source>
</evidence>
<dbReference type="InterPro" id="IPR016032">
    <property type="entry name" value="Sig_transdc_resp-reg_C-effctor"/>
</dbReference>
<evidence type="ECO:0000256" key="2">
    <source>
        <dbReference type="ARBA" id="ARBA00022553"/>
    </source>
</evidence>
<keyword evidence="6" id="KW-0804">Transcription</keyword>
<comment type="subcellular location">
    <subcellularLocation>
        <location evidence="1">Cytoplasm</location>
    </subcellularLocation>
</comment>
<dbReference type="InterPro" id="IPR001867">
    <property type="entry name" value="OmpR/PhoB-type_DNA-bd"/>
</dbReference>
<dbReference type="EMBL" id="JADCLJ010000007">
    <property type="protein sequence ID" value="MBE4907151.1"/>
    <property type="molecule type" value="Genomic_DNA"/>
</dbReference>
<evidence type="ECO:0000256" key="3">
    <source>
        <dbReference type="ARBA" id="ARBA00023012"/>
    </source>
</evidence>
<dbReference type="SMART" id="SM00448">
    <property type="entry name" value="REC"/>
    <property type="match status" value="1"/>
</dbReference>
<proteinExistence type="predicted"/>
<dbReference type="PROSITE" id="PS51755">
    <property type="entry name" value="OMPR_PHOB"/>
    <property type="match status" value="1"/>
</dbReference>
<feature type="domain" description="Response regulatory" evidence="9">
    <location>
        <begin position="4"/>
        <end position="116"/>
    </location>
</feature>
<evidence type="ECO:0000256" key="4">
    <source>
        <dbReference type="ARBA" id="ARBA00023015"/>
    </source>
</evidence>
<sequence length="240" mass="28194">MEKKLLIMEQDCQVSIHLEQFFDSFFSVSSFNNGLQGLVKTIELKPEVIILDNSLLNIDSLDLCRQIRQSVNAIIMVIGKTITEERIIEYYEAGADDVIVFPINYKILLYKIKSKLSRSHLTQPKEEQVDNIIKYGNFTLNRNTYKTYYNKVEYAFTKKEFSILWTLVKHQDEIVTRAELLKVVWSYDHFDDDRMIDTHLNRMRKKLKQYNINLTIKTVWGIGYKLQIGEPVVEDVVSLP</sequence>
<gene>
    <name evidence="11" type="ORF">IMZ08_03640</name>
</gene>
<dbReference type="InterPro" id="IPR011006">
    <property type="entry name" value="CheY-like_superfamily"/>
</dbReference>
<dbReference type="InterPro" id="IPR001789">
    <property type="entry name" value="Sig_transdc_resp-reg_receiver"/>
</dbReference>
<dbReference type="Pfam" id="PF00072">
    <property type="entry name" value="Response_reg"/>
    <property type="match status" value="1"/>
</dbReference>
<evidence type="ECO:0000313" key="11">
    <source>
        <dbReference type="EMBL" id="MBE4907151.1"/>
    </source>
</evidence>
<keyword evidence="2 7" id="KW-0597">Phosphoprotein</keyword>
<dbReference type="PROSITE" id="PS50110">
    <property type="entry name" value="RESPONSE_REGULATORY"/>
    <property type="match status" value="1"/>
</dbReference>
<reference evidence="11 12" key="1">
    <citation type="submission" date="2020-10" db="EMBL/GenBank/DDBJ databases">
        <title>Bacillus sp. HD4P25, an endophyte from a halophyte.</title>
        <authorList>
            <person name="Sun J.-Q."/>
        </authorList>
    </citation>
    <scope>NUCLEOTIDE SEQUENCE [LARGE SCALE GENOMIC DNA]</scope>
    <source>
        <strain evidence="11 12">YIM 93174</strain>
    </source>
</reference>
<dbReference type="Pfam" id="PF00486">
    <property type="entry name" value="Trans_reg_C"/>
    <property type="match status" value="1"/>
</dbReference>
<evidence type="ECO:0000256" key="8">
    <source>
        <dbReference type="PROSITE-ProRule" id="PRU01091"/>
    </source>
</evidence>
<keyword evidence="4" id="KW-0805">Transcription regulation</keyword>
<evidence type="ECO:0000313" key="12">
    <source>
        <dbReference type="Proteomes" id="UP001516662"/>
    </source>
</evidence>
<dbReference type="Proteomes" id="UP001516662">
    <property type="component" value="Unassembled WGS sequence"/>
</dbReference>
<feature type="modified residue" description="4-aspartylphosphate" evidence="7">
    <location>
        <position position="52"/>
    </location>
</feature>
<keyword evidence="3" id="KW-0902">Two-component regulatory system</keyword>
<evidence type="ECO:0000256" key="6">
    <source>
        <dbReference type="ARBA" id="ARBA00023163"/>
    </source>
</evidence>
<feature type="DNA-binding region" description="OmpR/PhoB-type" evidence="8">
    <location>
        <begin position="130"/>
        <end position="228"/>
    </location>
</feature>
<dbReference type="RefSeq" id="WP_193534626.1">
    <property type="nucleotide sequence ID" value="NZ_JADCLJ010000007.1"/>
</dbReference>
<evidence type="ECO:0000256" key="5">
    <source>
        <dbReference type="ARBA" id="ARBA00023125"/>
    </source>
</evidence>
<evidence type="ECO:0000256" key="7">
    <source>
        <dbReference type="PROSITE-ProRule" id="PRU00169"/>
    </source>
</evidence>
<evidence type="ECO:0000256" key="1">
    <source>
        <dbReference type="ARBA" id="ARBA00004496"/>
    </source>
</evidence>
<keyword evidence="12" id="KW-1185">Reference proteome</keyword>
<accession>A0ABR9QF78</accession>